<dbReference type="Pfam" id="PF12836">
    <property type="entry name" value="HHH_3"/>
    <property type="match status" value="1"/>
</dbReference>
<dbReference type="GO" id="GO:0015628">
    <property type="term" value="P:protein secretion by the type II secretion system"/>
    <property type="evidence" value="ECO:0007669"/>
    <property type="project" value="TreeGrafter"/>
</dbReference>
<dbReference type="InterPro" id="IPR010994">
    <property type="entry name" value="RuvA_2-like"/>
</dbReference>
<dbReference type="NCBIfam" id="TIGR00426">
    <property type="entry name" value="competence protein ComEA helix-hairpin-helix repeat region"/>
    <property type="match status" value="1"/>
</dbReference>
<dbReference type="SMART" id="SM00278">
    <property type="entry name" value="HhH1"/>
    <property type="match status" value="2"/>
</dbReference>
<feature type="domain" description="Helix-hairpin-helix DNA-binding motif class 1" evidence="3">
    <location>
        <begin position="156"/>
        <end position="175"/>
    </location>
</feature>
<comment type="caution">
    <text evidence="4">The sequence shown here is derived from an EMBL/GenBank/DDBJ whole genome shotgun (WGS) entry which is preliminary data.</text>
</comment>
<dbReference type="STRING" id="417373.GCA_001570685_01092"/>
<dbReference type="Gene3D" id="1.10.150.280">
    <property type="entry name" value="AF1531-like domain"/>
    <property type="match status" value="1"/>
</dbReference>
<dbReference type="PANTHER" id="PTHR21180:SF32">
    <property type="entry name" value="ENDONUCLEASE_EXONUCLEASE_PHOSPHATASE FAMILY DOMAIN-CONTAINING PROTEIN 1"/>
    <property type="match status" value="1"/>
</dbReference>
<keyword evidence="2" id="KW-0472">Membrane</keyword>
<organism evidence="4 5">
    <name type="scientific">Limosilactobacillus equigenerosi DSM 18793 = JCM 14505</name>
    <dbReference type="NCBI Taxonomy" id="1423742"/>
    <lineage>
        <taxon>Bacteria</taxon>
        <taxon>Bacillati</taxon>
        <taxon>Bacillota</taxon>
        <taxon>Bacilli</taxon>
        <taxon>Lactobacillales</taxon>
        <taxon>Lactobacillaceae</taxon>
        <taxon>Limosilactobacillus</taxon>
    </lineage>
</organism>
<feature type="region of interest" description="Disordered" evidence="1">
    <location>
        <begin position="44"/>
        <end position="67"/>
    </location>
</feature>
<dbReference type="PANTHER" id="PTHR21180">
    <property type="entry name" value="ENDONUCLEASE/EXONUCLEASE/PHOSPHATASE FAMILY DOMAIN-CONTAINING PROTEIN 1"/>
    <property type="match status" value="1"/>
</dbReference>
<evidence type="ECO:0000256" key="2">
    <source>
        <dbReference type="SAM" id="Phobius"/>
    </source>
</evidence>
<evidence type="ECO:0000259" key="3">
    <source>
        <dbReference type="SMART" id="SM00278"/>
    </source>
</evidence>
<gene>
    <name evidence="4" type="ORF">FC21_GL000671</name>
</gene>
<proteinExistence type="predicted"/>
<dbReference type="InterPro" id="IPR019554">
    <property type="entry name" value="Soluble_ligand-bd"/>
</dbReference>
<dbReference type="GO" id="GO:0006281">
    <property type="term" value="P:DNA repair"/>
    <property type="evidence" value="ECO:0007669"/>
    <property type="project" value="InterPro"/>
</dbReference>
<dbReference type="InterPro" id="IPR051675">
    <property type="entry name" value="Endo/Exo/Phosphatase_dom_1"/>
</dbReference>
<evidence type="ECO:0000256" key="1">
    <source>
        <dbReference type="SAM" id="MobiDB-lite"/>
    </source>
</evidence>
<sequence length="208" mass="22729">MKQWQDVQTLMLQFFNHHRRQVIISLTLVVVLGGWMLTHWPAADESSQMATNSSPVIKSGSTETNNHRGVTVDVKGAVKQPGVYTLKHGARIQEALKQAGGPLPTADMRQVNLAKQVTDQQMVYIPAQGEVQTTAGLANANESSQAIVNLNTATKEQLLTLTGIGDKKADQILAYRQQHGEFKQVEDLKNVDGFGDKTVAKLKDSLAV</sequence>
<protein>
    <submittedName>
        <fullName evidence="4">Competence protein</fullName>
    </submittedName>
</protein>
<feature type="domain" description="Helix-hairpin-helix DNA-binding motif class 1" evidence="3">
    <location>
        <begin position="186"/>
        <end position="205"/>
    </location>
</feature>
<feature type="transmembrane region" description="Helical" evidence="2">
    <location>
        <begin position="21"/>
        <end position="42"/>
    </location>
</feature>
<dbReference type="Pfam" id="PF10531">
    <property type="entry name" value="SLBB"/>
    <property type="match status" value="1"/>
</dbReference>
<dbReference type="GO" id="GO:0003677">
    <property type="term" value="F:DNA binding"/>
    <property type="evidence" value="ECO:0007669"/>
    <property type="project" value="InterPro"/>
</dbReference>
<dbReference type="Proteomes" id="UP000051084">
    <property type="component" value="Unassembled WGS sequence"/>
</dbReference>
<dbReference type="AlphaFoldDB" id="A0A0R1US31"/>
<name>A0A0R1US31_9LACO</name>
<keyword evidence="5" id="KW-1185">Reference proteome</keyword>
<keyword evidence="2" id="KW-1133">Transmembrane helix</keyword>
<dbReference type="GO" id="GO:0015627">
    <property type="term" value="C:type II protein secretion system complex"/>
    <property type="evidence" value="ECO:0007669"/>
    <property type="project" value="TreeGrafter"/>
</dbReference>
<dbReference type="PATRIC" id="fig|1423742.4.peg.701"/>
<reference evidence="4 5" key="1">
    <citation type="journal article" date="2015" name="Genome Announc.">
        <title>Expanding the biotechnology potential of lactobacilli through comparative genomics of 213 strains and associated genera.</title>
        <authorList>
            <person name="Sun Z."/>
            <person name="Harris H.M."/>
            <person name="McCann A."/>
            <person name="Guo C."/>
            <person name="Argimon S."/>
            <person name="Zhang W."/>
            <person name="Yang X."/>
            <person name="Jeffery I.B."/>
            <person name="Cooney J.C."/>
            <person name="Kagawa T.F."/>
            <person name="Liu W."/>
            <person name="Song Y."/>
            <person name="Salvetti E."/>
            <person name="Wrobel A."/>
            <person name="Rasinkangas P."/>
            <person name="Parkhill J."/>
            <person name="Rea M.C."/>
            <person name="O'Sullivan O."/>
            <person name="Ritari J."/>
            <person name="Douillard F.P."/>
            <person name="Paul Ross R."/>
            <person name="Yang R."/>
            <person name="Briner A.E."/>
            <person name="Felis G.E."/>
            <person name="de Vos W.M."/>
            <person name="Barrangou R."/>
            <person name="Klaenhammer T.R."/>
            <person name="Caufield P.W."/>
            <person name="Cui Y."/>
            <person name="Zhang H."/>
            <person name="O'Toole P.W."/>
        </authorList>
    </citation>
    <scope>NUCLEOTIDE SEQUENCE [LARGE SCALE GENOMIC DNA]</scope>
    <source>
        <strain evidence="4 5">DSM 18793</strain>
    </source>
</reference>
<evidence type="ECO:0000313" key="4">
    <source>
        <dbReference type="EMBL" id="KRL95974.1"/>
    </source>
</evidence>
<dbReference type="InterPro" id="IPR003583">
    <property type="entry name" value="Hlx-hairpin-Hlx_DNA-bd_motif"/>
</dbReference>
<accession>A0A0R1US31</accession>
<dbReference type="RefSeq" id="WP_056995355.1">
    <property type="nucleotide sequence ID" value="NZ_AZGC01000014.1"/>
</dbReference>
<dbReference type="EMBL" id="AZGC01000014">
    <property type="protein sequence ID" value="KRL95974.1"/>
    <property type="molecule type" value="Genomic_DNA"/>
</dbReference>
<evidence type="ECO:0000313" key="5">
    <source>
        <dbReference type="Proteomes" id="UP000051084"/>
    </source>
</evidence>
<feature type="compositionally biased region" description="Polar residues" evidence="1">
    <location>
        <begin position="45"/>
        <end position="67"/>
    </location>
</feature>
<dbReference type="SUPFAM" id="SSF47781">
    <property type="entry name" value="RuvA domain 2-like"/>
    <property type="match status" value="1"/>
</dbReference>
<keyword evidence="2" id="KW-0812">Transmembrane</keyword>
<dbReference type="InterPro" id="IPR004509">
    <property type="entry name" value="Competence_ComEA_HhH"/>
</dbReference>